<protein>
    <submittedName>
        <fullName evidence="1">Uncharacterized protein</fullName>
    </submittedName>
</protein>
<name>A0A1I7GJM4_9FLAO</name>
<dbReference type="Proteomes" id="UP000199138">
    <property type="component" value="Unassembled WGS sequence"/>
</dbReference>
<dbReference type="RefSeq" id="WP_093024681.1">
    <property type="nucleotide sequence ID" value="NZ_FPBK01000005.1"/>
</dbReference>
<organism evidence="1 2">
    <name type="scientific">Pustulibacterium marinum</name>
    <dbReference type="NCBI Taxonomy" id="1224947"/>
    <lineage>
        <taxon>Bacteria</taxon>
        <taxon>Pseudomonadati</taxon>
        <taxon>Bacteroidota</taxon>
        <taxon>Flavobacteriia</taxon>
        <taxon>Flavobacteriales</taxon>
        <taxon>Flavobacteriaceae</taxon>
        <taxon>Pustulibacterium</taxon>
    </lineage>
</organism>
<dbReference type="AlphaFoldDB" id="A0A1I7GJM4"/>
<evidence type="ECO:0000313" key="2">
    <source>
        <dbReference type="Proteomes" id="UP000199138"/>
    </source>
</evidence>
<gene>
    <name evidence="1" type="ORF">SAMN05216480_1055</name>
</gene>
<dbReference type="STRING" id="1224947.SAMN05216480_1055"/>
<sequence length="93" mass="10829">MTKIQRKTKQKIMHSHNHLSNCDIDKAFAFIDLYLPEKYVNLVSEKVSATSNVIRNVRNRNTKYPSNHTLIIKALVEVAKENKESIEFIKELT</sequence>
<reference evidence="1 2" key="1">
    <citation type="submission" date="2016-10" db="EMBL/GenBank/DDBJ databases">
        <authorList>
            <person name="de Groot N.N."/>
        </authorList>
    </citation>
    <scope>NUCLEOTIDE SEQUENCE [LARGE SCALE GENOMIC DNA]</scope>
    <source>
        <strain evidence="1 2">CGMCC 1.12333</strain>
    </source>
</reference>
<dbReference type="EMBL" id="FPBK01000005">
    <property type="protein sequence ID" value="SFU48640.1"/>
    <property type="molecule type" value="Genomic_DNA"/>
</dbReference>
<proteinExistence type="predicted"/>
<keyword evidence="2" id="KW-1185">Reference proteome</keyword>
<evidence type="ECO:0000313" key="1">
    <source>
        <dbReference type="EMBL" id="SFU48640.1"/>
    </source>
</evidence>
<accession>A0A1I7GJM4</accession>
<dbReference type="OrthoDB" id="1362092at2"/>